<dbReference type="InterPro" id="IPR011047">
    <property type="entry name" value="Quinoprotein_ADH-like_sf"/>
</dbReference>
<dbReference type="GO" id="GO:0005509">
    <property type="term" value="F:calcium ion binding"/>
    <property type="evidence" value="ECO:0007669"/>
    <property type="project" value="InterPro"/>
</dbReference>
<name>A0A078AV61_STYLE</name>
<sequence length="1322" mass="151169">MHSVVKTWENRDALNQAQEEEKDKNFDDDDNDIMSHLNYRKLEEIKKDFMKNEDQGLSIEQFIKVMLHHLPETKDKAGLCKNLIELFRQIDVNNDQTLEWEEFTNHIIELGMVRKDRTFIDAIKSYYASDIKDTEKHDTEVEHMYYIEKLRHLLVMERDSKRFKVYNARTGKWIQNVPEKNAGSGGAVIAADYIEMNNIKFVATTSNNNSINFWDSNNYIFRERLNTSEIQMTSNFFTIVITLLVKWCGEPFNRLFTGGCDAVIHAYDVQKLKEIGVKDGWNPLKKDKIGHDGPIMDLLPIPGQQILASAGLDAQICLWSLKDLEPKHSLVGHQLGIYSLDWYDEQHLLLSAGLDHDIYIWNPYVKKKIFLLKGHNHSLVGVKWLPKSNQIISADISGMFRIWDIRTFTTVQTFNCPLNEISCFAVTWPPKRIVAGGRRLVFYDYDEPTDHHLADDQACLCVLYNPVFYTFITAHPKCIKVWDATNGELQSVFRDLTTKEITCIALDERKRKLFVGDQKGRLFSINIKNGAKMKKFKKSKKNKKDKDDISCLYYWGDKRNILISASWDGKVRLYDDSTSEQEGTKRYTMKKHKDSVNFIDFKPSHQLCASCSDDGTVVIYNYGSYRQEGILKSPIDPNDPTAHLAEVKVCKFLIPHDCLVSADLDGFLHFWAVTPNPRKNDHLCRVKDDNTSQVGTLVNYPIRAMDFSPKDNILFTGDEMGYMQKWDLNQLLRKLDEVQKREQKAASFKGDGSDEPISQIQQTKKTFSDIGSTFVTGVDAGGTGSLKGKIEFNDLDVKMLNRWSAHTDCINWISYVHELDCIASCSFDCNVYIWNTDCQKIGSLVLGSEKLWRINIDKRVRNDEERREAEDMLGTVADIDYERMFMKQKKDGGKERPLMQALKSEHQVEIMAEEKKFENLTEEEQNKLILGTSVFFLIQVQSYQVYLTHLDNIVPKDQQHQQSVLDQSMGINKPGECLIFCYGLLSSYLHLQRIPPQITKAGRQITQIAIGEAHCIMLLADGQLLGVGSNEFGQLGFSMSQAEDDYSIFVEQLRLLNIKGLNLTGKKNNDVFESQQLNQIQYVEQIVAGKNHNVLLVRQAKSQERKILAFGLENGIGIDGVTTTNIPVEIVIPKMMKNYEDLQFIYSRYNSNIAVALGKRHGLVLTEELGLYGWGDGTYGELGALEDLPVEFPIQLPFFERMAISRISCGARHSLALDSQGNIYAMGDNSEDQCAISGRRANAPEKILKDFKVREIYSGESHNVAMSDDRVMFNWGGCVINSSWVNQNSNESKLKLMEDLQRRNISLVDLSYSNTIIISAQQ</sequence>
<feature type="repeat" description="WD" evidence="3">
    <location>
        <begin position="288"/>
        <end position="329"/>
    </location>
</feature>
<dbReference type="SUPFAM" id="SSF50978">
    <property type="entry name" value="WD40 repeat-like"/>
    <property type="match status" value="2"/>
</dbReference>
<dbReference type="InterPro" id="IPR018247">
    <property type="entry name" value="EF_Hand_1_Ca_BS"/>
</dbReference>
<feature type="repeat" description="WD" evidence="3">
    <location>
        <begin position="589"/>
        <end position="621"/>
    </location>
</feature>
<dbReference type="InParanoid" id="A0A078AV61"/>
<evidence type="ECO:0000256" key="2">
    <source>
        <dbReference type="ARBA" id="ARBA00022837"/>
    </source>
</evidence>
<dbReference type="Gene3D" id="2.130.10.10">
    <property type="entry name" value="YVTN repeat-like/Quinoprotein amine dehydrogenase"/>
    <property type="match status" value="3"/>
</dbReference>
<keyword evidence="8" id="KW-1185">Reference proteome</keyword>
<gene>
    <name evidence="7" type="primary">Contig8954.g9580</name>
    <name evidence="7" type="ORF">STYLEM_15379</name>
</gene>
<dbReference type="PROSITE" id="PS50082">
    <property type="entry name" value="WD_REPEATS_2"/>
    <property type="match status" value="4"/>
</dbReference>
<evidence type="ECO:0000256" key="5">
    <source>
        <dbReference type="SAM" id="MobiDB-lite"/>
    </source>
</evidence>
<dbReference type="PROSITE" id="PS50294">
    <property type="entry name" value="WD_REPEATS_REGION"/>
    <property type="match status" value="2"/>
</dbReference>
<dbReference type="PROSITE" id="PS50012">
    <property type="entry name" value="RCC1_3"/>
    <property type="match status" value="2"/>
</dbReference>
<dbReference type="OMA" id="CYLWAFR"/>
<dbReference type="InterPro" id="IPR036322">
    <property type="entry name" value="WD40_repeat_dom_sf"/>
</dbReference>
<dbReference type="EMBL" id="CCKQ01014513">
    <property type="protein sequence ID" value="CDW86285.1"/>
    <property type="molecule type" value="Genomic_DNA"/>
</dbReference>
<dbReference type="Pfam" id="PF00415">
    <property type="entry name" value="RCC1"/>
    <property type="match status" value="1"/>
</dbReference>
<evidence type="ECO:0000259" key="6">
    <source>
        <dbReference type="PROSITE" id="PS50222"/>
    </source>
</evidence>
<feature type="repeat" description="RCC1" evidence="4">
    <location>
        <begin position="1169"/>
        <end position="1220"/>
    </location>
</feature>
<dbReference type="PANTHER" id="PTHR44324">
    <property type="entry name" value="WD40 REPEAT DOMAIN 95"/>
    <property type="match status" value="1"/>
</dbReference>
<keyword evidence="2" id="KW-0106">Calcium</keyword>
<dbReference type="PROSITE" id="PS00626">
    <property type="entry name" value="RCC1_2"/>
    <property type="match status" value="1"/>
</dbReference>
<dbReference type="InterPro" id="IPR051242">
    <property type="entry name" value="WD-EF-hand_domain"/>
</dbReference>
<keyword evidence="1" id="KW-0677">Repeat</keyword>
<dbReference type="InterPro" id="IPR011992">
    <property type="entry name" value="EF-hand-dom_pair"/>
</dbReference>
<dbReference type="OrthoDB" id="292132at2759"/>
<dbReference type="Proteomes" id="UP000039865">
    <property type="component" value="Unassembled WGS sequence"/>
</dbReference>
<evidence type="ECO:0000256" key="1">
    <source>
        <dbReference type="ARBA" id="ARBA00022737"/>
    </source>
</evidence>
<feature type="repeat" description="WD" evidence="3">
    <location>
        <begin position="330"/>
        <end position="362"/>
    </location>
</feature>
<dbReference type="InterPro" id="IPR000408">
    <property type="entry name" value="Reg_chr_condens"/>
</dbReference>
<reference evidence="7 8" key="1">
    <citation type="submission" date="2014-06" db="EMBL/GenBank/DDBJ databases">
        <authorList>
            <person name="Swart Estienne"/>
        </authorList>
    </citation>
    <scope>NUCLEOTIDE SEQUENCE [LARGE SCALE GENOMIC DNA]</scope>
    <source>
        <strain evidence="7 8">130c</strain>
    </source>
</reference>
<dbReference type="InterPro" id="IPR015943">
    <property type="entry name" value="WD40/YVTN_repeat-like_dom_sf"/>
</dbReference>
<dbReference type="PANTHER" id="PTHR44324:SF4">
    <property type="entry name" value="WD40 REPEAT DOMAIN 95"/>
    <property type="match status" value="1"/>
</dbReference>
<dbReference type="SUPFAM" id="SSF50985">
    <property type="entry name" value="RCC1/BLIP-II"/>
    <property type="match status" value="1"/>
</dbReference>
<dbReference type="InterPro" id="IPR009091">
    <property type="entry name" value="RCC1/BLIP-II"/>
</dbReference>
<feature type="domain" description="EF-hand" evidence="6">
    <location>
        <begin position="78"/>
        <end position="113"/>
    </location>
</feature>
<feature type="repeat" description="WD" evidence="3">
    <location>
        <begin position="372"/>
        <end position="413"/>
    </location>
</feature>
<dbReference type="SUPFAM" id="SSF47473">
    <property type="entry name" value="EF-hand"/>
    <property type="match status" value="1"/>
</dbReference>
<dbReference type="PROSITE" id="PS50222">
    <property type="entry name" value="EF_HAND_2"/>
    <property type="match status" value="1"/>
</dbReference>
<dbReference type="SMART" id="SM00320">
    <property type="entry name" value="WD40"/>
    <property type="match status" value="12"/>
</dbReference>
<organism evidence="7 8">
    <name type="scientific">Stylonychia lemnae</name>
    <name type="common">Ciliate</name>
    <dbReference type="NCBI Taxonomy" id="5949"/>
    <lineage>
        <taxon>Eukaryota</taxon>
        <taxon>Sar</taxon>
        <taxon>Alveolata</taxon>
        <taxon>Ciliophora</taxon>
        <taxon>Intramacronucleata</taxon>
        <taxon>Spirotrichea</taxon>
        <taxon>Stichotrichia</taxon>
        <taxon>Sporadotrichida</taxon>
        <taxon>Oxytrichidae</taxon>
        <taxon>Stylonychinae</taxon>
        <taxon>Stylonychia</taxon>
    </lineage>
</organism>
<protein>
    <submittedName>
        <fullName evidence="7">Ef hand family protein</fullName>
    </submittedName>
</protein>
<feature type="region of interest" description="Disordered" evidence="5">
    <location>
        <begin position="1"/>
        <end position="29"/>
    </location>
</feature>
<dbReference type="Pfam" id="PF00400">
    <property type="entry name" value="WD40"/>
    <property type="match status" value="6"/>
</dbReference>
<evidence type="ECO:0000313" key="7">
    <source>
        <dbReference type="EMBL" id="CDW86285.1"/>
    </source>
</evidence>
<dbReference type="PROSITE" id="PS00018">
    <property type="entry name" value="EF_HAND_1"/>
    <property type="match status" value="1"/>
</dbReference>
<accession>A0A078AV61</accession>
<dbReference type="InterPro" id="IPR001680">
    <property type="entry name" value="WD40_rpt"/>
</dbReference>
<dbReference type="InterPro" id="IPR002048">
    <property type="entry name" value="EF_hand_dom"/>
</dbReference>
<keyword evidence="3" id="KW-0853">WD repeat</keyword>
<proteinExistence type="predicted"/>
<evidence type="ECO:0000256" key="3">
    <source>
        <dbReference type="PROSITE-ProRule" id="PRU00221"/>
    </source>
</evidence>
<dbReference type="SUPFAM" id="SSF50998">
    <property type="entry name" value="Quinoprotein alcohol dehydrogenase-like"/>
    <property type="match status" value="1"/>
</dbReference>
<dbReference type="Gene3D" id="2.130.10.30">
    <property type="entry name" value="Regulator of chromosome condensation 1/beta-lactamase-inhibitor protein II"/>
    <property type="match status" value="1"/>
</dbReference>
<feature type="repeat" description="RCC1" evidence="4">
    <location>
        <begin position="1221"/>
        <end position="1269"/>
    </location>
</feature>
<dbReference type="PRINTS" id="PR00633">
    <property type="entry name" value="RCCNDNSATION"/>
</dbReference>
<dbReference type="Gene3D" id="1.10.238.10">
    <property type="entry name" value="EF-hand"/>
    <property type="match status" value="1"/>
</dbReference>
<evidence type="ECO:0000256" key="4">
    <source>
        <dbReference type="PROSITE-ProRule" id="PRU00235"/>
    </source>
</evidence>
<dbReference type="Pfam" id="PF13540">
    <property type="entry name" value="RCC1_2"/>
    <property type="match status" value="1"/>
</dbReference>
<evidence type="ECO:0000313" key="8">
    <source>
        <dbReference type="Proteomes" id="UP000039865"/>
    </source>
</evidence>